<sequence>MRSVKKLKNVLVPLVAVLIFMGACEKQSGNPYLTEEYTNRHNNENVLNLTESSEIPTMDTVMQRDIVSGNVMNNVFEGLYRQGKDGEIVLGMAAEEPVITEDGLTYTFKIKEEAVWSNGEPVTAHDFVFAWRRLVDPETKGVGSHLIQDIVKNANAIISGELDSNELGATALDDKTLQVELTKPFTYFSNLLTLPVFFPQKEEFVMEMGYEYARSSETLLYNGPFVLKEWDGTGLSWVYEKNEQYWDRDSVNLNTINVDVVKETYTALNLYNNDLVDHIMLTGEFIELEKDHPELEYIPTSSVYYLKFNQNKDGEPTPLANENIRKALAKAIDKSGFVEKVLRNGSIEADGLVPERFAYDPETGTDFRKQNGYLMPYNRQEAVELFKKGLEELGVDKLSLEIIGDDTQVGRDSLVYLQKNLMDVFPELQINISNKPFYARLTADEEQNYDIQLAGWGADYADPINFLGLFTTNNGNNNTGFSSENYDALIADAESVEISPSQRWKLLLEAEKQLLNEGIIAPIYQEYKAVLQKDKVDGIIAHPVGAEYTYKWADIVQ</sequence>
<keyword evidence="5" id="KW-0571">Peptide transport</keyword>
<dbReference type="Gene3D" id="3.90.76.10">
    <property type="entry name" value="Dipeptide-binding Protein, Domain 1"/>
    <property type="match status" value="1"/>
</dbReference>
<keyword evidence="3" id="KW-0813">Transport</keyword>
<dbReference type="GO" id="GO:0030288">
    <property type="term" value="C:outer membrane-bounded periplasmic space"/>
    <property type="evidence" value="ECO:0007669"/>
    <property type="project" value="UniProtKB-ARBA"/>
</dbReference>
<evidence type="ECO:0000256" key="1">
    <source>
        <dbReference type="ARBA" id="ARBA00004196"/>
    </source>
</evidence>
<dbReference type="PROSITE" id="PS51257">
    <property type="entry name" value="PROKAR_LIPOPROTEIN"/>
    <property type="match status" value="1"/>
</dbReference>
<evidence type="ECO:0000256" key="5">
    <source>
        <dbReference type="ARBA" id="ARBA00022856"/>
    </source>
</evidence>
<name>A0A1I5VYC7_9LACT</name>
<evidence type="ECO:0000256" key="4">
    <source>
        <dbReference type="ARBA" id="ARBA00022729"/>
    </source>
</evidence>
<protein>
    <submittedName>
        <fullName evidence="8">Oligopeptide transport system substrate-binding protein</fullName>
    </submittedName>
</protein>
<evidence type="ECO:0000256" key="6">
    <source>
        <dbReference type="SAM" id="SignalP"/>
    </source>
</evidence>
<evidence type="ECO:0000313" key="9">
    <source>
        <dbReference type="Proteomes" id="UP000199136"/>
    </source>
</evidence>
<keyword evidence="5" id="KW-0653">Protein transport</keyword>
<dbReference type="AlphaFoldDB" id="A0A1I5VYC7"/>
<dbReference type="GO" id="GO:0043190">
    <property type="term" value="C:ATP-binding cassette (ABC) transporter complex"/>
    <property type="evidence" value="ECO:0007669"/>
    <property type="project" value="InterPro"/>
</dbReference>
<comment type="subcellular location">
    <subcellularLocation>
        <location evidence="1">Cell envelope</location>
    </subcellularLocation>
</comment>
<dbReference type="PANTHER" id="PTHR30290:SF10">
    <property type="entry name" value="PERIPLASMIC OLIGOPEPTIDE-BINDING PROTEIN-RELATED"/>
    <property type="match status" value="1"/>
</dbReference>
<dbReference type="FunFam" id="3.10.105.10:FF:000001">
    <property type="entry name" value="Oligopeptide ABC transporter, oligopeptide-binding protein"/>
    <property type="match status" value="1"/>
</dbReference>
<keyword evidence="9" id="KW-1185">Reference proteome</keyword>
<keyword evidence="4 6" id="KW-0732">Signal</keyword>
<dbReference type="RefSeq" id="WP_092479732.1">
    <property type="nucleotide sequence ID" value="NZ_FOXW01000002.1"/>
</dbReference>
<dbReference type="FunFam" id="3.90.76.10:FF:000001">
    <property type="entry name" value="Oligopeptide ABC transporter substrate-binding protein"/>
    <property type="match status" value="1"/>
</dbReference>
<feature type="signal peptide" evidence="6">
    <location>
        <begin position="1"/>
        <end position="25"/>
    </location>
</feature>
<evidence type="ECO:0000256" key="2">
    <source>
        <dbReference type="ARBA" id="ARBA00005695"/>
    </source>
</evidence>
<dbReference type="InterPro" id="IPR039424">
    <property type="entry name" value="SBP_5"/>
</dbReference>
<evidence type="ECO:0000256" key="3">
    <source>
        <dbReference type="ARBA" id="ARBA00022448"/>
    </source>
</evidence>
<dbReference type="InterPro" id="IPR000914">
    <property type="entry name" value="SBP_5_dom"/>
</dbReference>
<dbReference type="STRING" id="82801.SAMN04488506_0663"/>
<organism evidence="8 9">
    <name type="scientific">Desemzia incerta</name>
    <dbReference type="NCBI Taxonomy" id="82801"/>
    <lineage>
        <taxon>Bacteria</taxon>
        <taxon>Bacillati</taxon>
        <taxon>Bacillota</taxon>
        <taxon>Bacilli</taxon>
        <taxon>Lactobacillales</taxon>
        <taxon>Carnobacteriaceae</taxon>
        <taxon>Desemzia</taxon>
    </lineage>
</organism>
<feature type="domain" description="Solute-binding protein family 5" evidence="7">
    <location>
        <begin position="89"/>
        <end position="478"/>
    </location>
</feature>
<dbReference type="Proteomes" id="UP000199136">
    <property type="component" value="Unassembled WGS sequence"/>
</dbReference>
<dbReference type="OrthoDB" id="9796817at2"/>
<dbReference type="SUPFAM" id="SSF53850">
    <property type="entry name" value="Periplasmic binding protein-like II"/>
    <property type="match status" value="1"/>
</dbReference>
<dbReference type="Gene3D" id="3.40.190.10">
    <property type="entry name" value="Periplasmic binding protein-like II"/>
    <property type="match status" value="1"/>
</dbReference>
<comment type="similarity">
    <text evidence="2">Belongs to the bacterial solute-binding protein 5 family.</text>
</comment>
<dbReference type="InterPro" id="IPR030678">
    <property type="entry name" value="Peptide/Ni-bd"/>
</dbReference>
<dbReference type="GO" id="GO:0015833">
    <property type="term" value="P:peptide transport"/>
    <property type="evidence" value="ECO:0007669"/>
    <property type="project" value="UniProtKB-KW"/>
</dbReference>
<reference evidence="8 9" key="1">
    <citation type="submission" date="2016-10" db="EMBL/GenBank/DDBJ databases">
        <authorList>
            <person name="de Groot N.N."/>
        </authorList>
    </citation>
    <scope>NUCLEOTIDE SEQUENCE [LARGE SCALE GENOMIC DNA]</scope>
    <source>
        <strain evidence="8 9">DSM 20581</strain>
    </source>
</reference>
<gene>
    <name evidence="8" type="ORF">SAMN04488506_0663</name>
</gene>
<dbReference type="GO" id="GO:1904680">
    <property type="term" value="F:peptide transmembrane transporter activity"/>
    <property type="evidence" value="ECO:0007669"/>
    <property type="project" value="TreeGrafter"/>
</dbReference>
<dbReference type="Gene3D" id="3.10.105.10">
    <property type="entry name" value="Dipeptide-binding Protein, Domain 3"/>
    <property type="match status" value="1"/>
</dbReference>
<dbReference type="PANTHER" id="PTHR30290">
    <property type="entry name" value="PERIPLASMIC BINDING COMPONENT OF ABC TRANSPORTER"/>
    <property type="match status" value="1"/>
</dbReference>
<dbReference type="PIRSF" id="PIRSF002741">
    <property type="entry name" value="MppA"/>
    <property type="match status" value="1"/>
</dbReference>
<proteinExistence type="inferred from homology"/>
<evidence type="ECO:0000313" key="8">
    <source>
        <dbReference type="EMBL" id="SFQ12538.1"/>
    </source>
</evidence>
<accession>A0A1I5VYC7</accession>
<evidence type="ECO:0000259" key="7">
    <source>
        <dbReference type="Pfam" id="PF00496"/>
    </source>
</evidence>
<feature type="chain" id="PRO_5039575749" evidence="6">
    <location>
        <begin position="26"/>
        <end position="557"/>
    </location>
</feature>
<dbReference type="CDD" id="cd08504">
    <property type="entry name" value="PBP2_OppA"/>
    <property type="match status" value="1"/>
</dbReference>
<dbReference type="Pfam" id="PF00496">
    <property type="entry name" value="SBP_bac_5"/>
    <property type="match status" value="1"/>
</dbReference>
<dbReference type="EMBL" id="FOXW01000002">
    <property type="protein sequence ID" value="SFQ12538.1"/>
    <property type="molecule type" value="Genomic_DNA"/>
</dbReference>